<reference evidence="3 4" key="2">
    <citation type="journal article" date="2011" name="PLoS Genet.">
        <title>Caenorhabditis briggsae recombinant inbred line genotypes reveal inter-strain incompatibility and the evolution of recombination.</title>
        <authorList>
            <person name="Ross J.A."/>
            <person name="Koboldt D.C."/>
            <person name="Staisch J.E."/>
            <person name="Chamberlin H.M."/>
            <person name="Gupta B.P."/>
            <person name="Miller R.D."/>
            <person name="Baird S.E."/>
            <person name="Haag E.S."/>
        </authorList>
    </citation>
    <scope>NUCLEOTIDE SEQUENCE [LARGE SCALE GENOMIC DNA]</scope>
    <source>
        <strain evidence="3 4">AF16</strain>
    </source>
</reference>
<dbReference type="RefSeq" id="XP_045097313.1">
    <property type="nucleotide sequence ID" value="XM_045243082.1"/>
</dbReference>
<dbReference type="CTD" id="8591034"/>
<gene>
    <name evidence="3" type="ORF">CBG21468</name>
    <name evidence="3" type="ORF">CBG_21468</name>
</gene>
<dbReference type="InterPro" id="IPR019430">
    <property type="entry name" value="7TM_GPCR_serpentine_rcpt_Srx"/>
</dbReference>
<proteinExistence type="predicted"/>
<reference evidence="3 4" key="1">
    <citation type="journal article" date="2003" name="PLoS Biol.">
        <title>The genome sequence of Caenorhabditis briggsae: a platform for comparative genomics.</title>
        <authorList>
            <person name="Stein L.D."/>
            <person name="Bao Z."/>
            <person name="Blasiar D."/>
            <person name="Blumenthal T."/>
            <person name="Brent M.R."/>
            <person name="Chen N."/>
            <person name="Chinwalla A."/>
            <person name="Clarke L."/>
            <person name="Clee C."/>
            <person name="Coghlan A."/>
            <person name="Coulson A."/>
            <person name="D'Eustachio P."/>
            <person name="Fitch D.H."/>
            <person name="Fulton L.A."/>
            <person name="Fulton R.E."/>
            <person name="Griffiths-Jones S."/>
            <person name="Harris T.W."/>
            <person name="Hillier L.W."/>
            <person name="Kamath R."/>
            <person name="Kuwabara P.E."/>
            <person name="Mardis E.R."/>
            <person name="Marra M.A."/>
            <person name="Miner T.L."/>
            <person name="Minx P."/>
            <person name="Mullikin J.C."/>
            <person name="Plumb R.W."/>
            <person name="Rogers J."/>
            <person name="Schein J.E."/>
            <person name="Sohrmann M."/>
            <person name="Spieth J."/>
            <person name="Stajich J.E."/>
            <person name="Wei C."/>
            <person name="Willey D."/>
            <person name="Wilson R.K."/>
            <person name="Durbin R."/>
            <person name="Waterston R.H."/>
        </authorList>
    </citation>
    <scope>NUCLEOTIDE SEQUENCE [LARGE SCALE GENOMIC DNA]</scope>
    <source>
        <strain evidence="3 4">AF16</strain>
    </source>
</reference>
<dbReference type="KEGG" id="cbr:CBG_21468"/>
<evidence type="ECO:0000259" key="2">
    <source>
        <dbReference type="Pfam" id="PF10328"/>
    </source>
</evidence>
<keyword evidence="4" id="KW-1185">Reference proteome</keyword>
<keyword evidence="1" id="KW-0472">Membrane</keyword>
<dbReference type="AlphaFoldDB" id="A8Y042"/>
<dbReference type="PANTHER" id="PTHR23013">
    <property type="entry name" value="SERPENTINE RECEPTOR"/>
    <property type="match status" value="1"/>
</dbReference>
<organism evidence="3 4">
    <name type="scientific">Caenorhabditis briggsae</name>
    <dbReference type="NCBI Taxonomy" id="6238"/>
    <lineage>
        <taxon>Eukaryota</taxon>
        <taxon>Metazoa</taxon>
        <taxon>Ecdysozoa</taxon>
        <taxon>Nematoda</taxon>
        <taxon>Chromadorea</taxon>
        <taxon>Rhabditida</taxon>
        <taxon>Rhabditina</taxon>
        <taxon>Rhabditomorpha</taxon>
        <taxon>Rhabditoidea</taxon>
        <taxon>Rhabditidae</taxon>
        <taxon>Peloderinae</taxon>
        <taxon>Caenorhabditis</taxon>
    </lineage>
</organism>
<protein>
    <submittedName>
        <fullName evidence="3">Protein CBG21468</fullName>
    </submittedName>
</protein>
<feature type="domain" description="7TM GPCR serpentine receptor class x (Srx)" evidence="2">
    <location>
        <begin position="91"/>
        <end position="161"/>
    </location>
</feature>
<dbReference type="EMBL" id="HE601387">
    <property type="protein sequence ID" value="CAP38260.2"/>
    <property type="molecule type" value="Genomic_DNA"/>
</dbReference>
<dbReference type="Pfam" id="PF10328">
    <property type="entry name" value="7TM_GPCR_Srx"/>
    <property type="match status" value="2"/>
</dbReference>
<dbReference type="InParanoid" id="A8Y042"/>
<name>A8Y042_CAEBR</name>
<keyword evidence="1" id="KW-0812">Transmembrane</keyword>
<accession>A8Y042</accession>
<dbReference type="SUPFAM" id="SSF81321">
    <property type="entry name" value="Family A G protein-coupled receptor-like"/>
    <property type="match status" value="1"/>
</dbReference>
<dbReference type="GeneID" id="8591034"/>
<feature type="domain" description="7TM GPCR serpentine receptor class x (Srx)" evidence="2">
    <location>
        <begin position="32"/>
        <end position="83"/>
    </location>
</feature>
<dbReference type="Proteomes" id="UP000008549">
    <property type="component" value="Unassembled WGS sequence"/>
</dbReference>
<sequence>MTSNASAVGSLVEVSAFNDELSLLAATLILTFGVFGVTTNLSIALIFYKEKSERTAFNLICVFRAVSNVIILSATFLLVFFATHGTRNNGSIMDKEARRKMKRNIILFFQTMLQDSLYLIDLTFTFKLSGLSTHRFWTFISGTLVWECIHSVDGFIMMMFNERLSFLKKRIQPASSVTNVQSARQNMASTILSTVG</sequence>
<evidence type="ECO:0000313" key="3">
    <source>
        <dbReference type="EMBL" id="CAP38260.2"/>
    </source>
</evidence>
<evidence type="ECO:0000313" key="4">
    <source>
        <dbReference type="Proteomes" id="UP000008549"/>
    </source>
</evidence>
<dbReference type="PANTHER" id="PTHR23013:SF27">
    <property type="entry name" value="G-PROTEIN COUPLED RECEPTORS FAMILY 1 PROFILE DOMAIN-CONTAINING PROTEIN"/>
    <property type="match status" value="1"/>
</dbReference>
<feature type="transmembrane region" description="Helical" evidence="1">
    <location>
        <begin position="57"/>
        <end position="83"/>
    </location>
</feature>
<dbReference type="HOGENOM" id="CLU_1391366_0_0_1"/>
<evidence type="ECO:0000256" key="1">
    <source>
        <dbReference type="SAM" id="Phobius"/>
    </source>
</evidence>
<keyword evidence="1" id="KW-1133">Transmembrane helix</keyword>
<feature type="transmembrane region" description="Helical" evidence="1">
    <location>
        <begin position="21"/>
        <end position="45"/>
    </location>
</feature>